<keyword evidence="2" id="KW-0413">Isomerase</keyword>
<reference evidence="4" key="1">
    <citation type="submission" date="2016-11" db="EMBL/GenBank/DDBJ databases">
        <authorList>
            <person name="Shukria A."/>
            <person name="Stevens D.C."/>
        </authorList>
    </citation>
    <scope>NUCLEOTIDE SEQUENCE [LARGE SCALE GENOMIC DNA]</scope>
    <source>
        <strain evidence="4">Cbfe23</strain>
    </source>
</reference>
<dbReference type="GO" id="GO:0003918">
    <property type="term" value="F:DNA topoisomerase type II (double strand cut, ATP-hydrolyzing) activity"/>
    <property type="evidence" value="ECO:0007669"/>
    <property type="project" value="UniProtKB-EC"/>
</dbReference>
<dbReference type="OrthoDB" id="6183496at2"/>
<dbReference type="Proteomes" id="UP000182229">
    <property type="component" value="Unassembled WGS sequence"/>
</dbReference>
<keyword evidence="4" id="KW-1185">Reference proteome</keyword>
<evidence type="ECO:0000256" key="2">
    <source>
        <dbReference type="ARBA" id="ARBA00023029"/>
    </source>
</evidence>
<comment type="catalytic activity">
    <reaction evidence="1">
        <text>ATP-dependent breakage, passage and rejoining of double-stranded DNA.</text>
        <dbReference type="EC" id="5.6.2.2"/>
    </reaction>
</comment>
<dbReference type="SUPFAM" id="SSF56719">
    <property type="entry name" value="Type II DNA topoisomerase"/>
    <property type="match status" value="1"/>
</dbReference>
<evidence type="ECO:0000256" key="1">
    <source>
        <dbReference type="ARBA" id="ARBA00000185"/>
    </source>
</evidence>
<gene>
    <name evidence="3" type="ORF">BON30_09585</name>
</gene>
<dbReference type="GO" id="GO:0005524">
    <property type="term" value="F:ATP binding"/>
    <property type="evidence" value="ECO:0007669"/>
    <property type="project" value="InterPro"/>
</dbReference>
<proteinExistence type="predicted"/>
<name>A0A1L9BFT5_9BACT</name>
<protein>
    <submittedName>
        <fullName evidence="3">Uncharacterized protein</fullName>
    </submittedName>
</protein>
<organism evidence="3 4">
    <name type="scientific">Cystobacter ferrugineus</name>
    <dbReference type="NCBI Taxonomy" id="83449"/>
    <lineage>
        <taxon>Bacteria</taxon>
        <taxon>Pseudomonadati</taxon>
        <taxon>Myxococcota</taxon>
        <taxon>Myxococcia</taxon>
        <taxon>Myxococcales</taxon>
        <taxon>Cystobacterineae</taxon>
        <taxon>Archangiaceae</taxon>
        <taxon>Cystobacter</taxon>
    </lineage>
</organism>
<dbReference type="InterPro" id="IPR013760">
    <property type="entry name" value="Topo_IIA-like_dom_sf"/>
</dbReference>
<evidence type="ECO:0000313" key="4">
    <source>
        <dbReference type="Proteomes" id="UP000182229"/>
    </source>
</evidence>
<dbReference type="EMBL" id="MPIN01000002">
    <property type="protein sequence ID" value="OJH41134.1"/>
    <property type="molecule type" value="Genomic_DNA"/>
</dbReference>
<accession>A0A1L9BFT5</accession>
<evidence type="ECO:0000313" key="3">
    <source>
        <dbReference type="EMBL" id="OJH41134.1"/>
    </source>
</evidence>
<dbReference type="AlphaFoldDB" id="A0A1L9BFT5"/>
<sequence>MSGHPFDHLPDVRDGLTRAERIILHTLHRLEQERPGRAVPTAQLYGHVVEQLDISPDAFQVLLSRLVGRHMPRAKEE</sequence>
<dbReference type="STRING" id="83449.BON30_09585"/>
<comment type="caution">
    <text evidence="3">The sequence shown here is derived from an EMBL/GenBank/DDBJ whole genome shotgun (WGS) entry which is preliminary data.</text>
</comment>
<dbReference type="RefSeq" id="WP_071897568.1">
    <property type="nucleotide sequence ID" value="NZ_MPIN01000002.1"/>
</dbReference>
<keyword evidence="2" id="KW-0799">Topoisomerase</keyword>
<reference evidence="3 4" key="2">
    <citation type="submission" date="2016-12" db="EMBL/GenBank/DDBJ databases">
        <title>Draft Genome Sequence of Cystobacter ferrugineus Strain Cbfe23.</title>
        <authorList>
            <person name="Akbar S."/>
            <person name="Dowd S.E."/>
            <person name="Stevens D.C."/>
        </authorList>
    </citation>
    <scope>NUCLEOTIDE SEQUENCE [LARGE SCALE GENOMIC DNA]</scope>
    <source>
        <strain evidence="3 4">Cbfe23</strain>
    </source>
</reference>